<dbReference type="PANTHER" id="PTHR43471:SF14">
    <property type="entry name" value="ABC-2 TYPE TRANSPORT SYSTEM PERMEASE PROTEIN"/>
    <property type="match status" value="1"/>
</dbReference>
<dbReference type="EMBL" id="LMVP01000541">
    <property type="protein sequence ID" value="PAV10850.1"/>
    <property type="molecule type" value="Genomic_DNA"/>
</dbReference>
<keyword evidence="3" id="KW-1185">Reference proteome</keyword>
<feature type="transmembrane region" description="Helical" evidence="1">
    <location>
        <begin position="21"/>
        <end position="41"/>
    </location>
</feature>
<evidence type="ECO:0000313" key="2">
    <source>
        <dbReference type="EMBL" id="PAV10850.1"/>
    </source>
</evidence>
<evidence type="ECO:0000256" key="1">
    <source>
        <dbReference type="SAM" id="Phobius"/>
    </source>
</evidence>
<evidence type="ECO:0000313" key="3">
    <source>
        <dbReference type="Proteomes" id="UP000218164"/>
    </source>
</evidence>
<protein>
    <submittedName>
        <fullName evidence="2">ABC transporter permease</fullName>
    </submittedName>
</protein>
<accession>A0A2A2HNB9</accession>
<feature type="transmembrane region" description="Helical" evidence="1">
    <location>
        <begin position="143"/>
        <end position="167"/>
    </location>
</feature>
<dbReference type="RefSeq" id="WP_095645991.1">
    <property type="nucleotide sequence ID" value="NZ_LMVP01000541.1"/>
</dbReference>
<feature type="transmembrane region" description="Helical" evidence="1">
    <location>
        <begin position="61"/>
        <end position="79"/>
    </location>
</feature>
<dbReference type="OrthoDB" id="86287at2157"/>
<keyword evidence="1" id="KW-1133">Transmembrane helix</keyword>
<dbReference type="PANTHER" id="PTHR43471">
    <property type="entry name" value="ABC TRANSPORTER PERMEASE"/>
    <property type="match status" value="1"/>
</dbReference>
<dbReference type="Proteomes" id="UP000218164">
    <property type="component" value="Unassembled WGS sequence"/>
</dbReference>
<dbReference type="GO" id="GO:0140359">
    <property type="term" value="F:ABC-type transporter activity"/>
    <property type="evidence" value="ECO:0007669"/>
    <property type="project" value="InterPro"/>
</dbReference>
<dbReference type="AlphaFoldDB" id="A0A2A2HNB9"/>
<proteinExistence type="predicted"/>
<keyword evidence="1" id="KW-0472">Membrane</keyword>
<keyword evidence="1" id="KW-0812">Transmembrane</keyword>
<feature type="transmembrane region" description="Helical" evidence="1">
    <location>
        <begin position="105"/>
        <end position="131"/>
    </location>
</feature>
<organism evidence="2 3">
    <name type="scientific">Methanosarcina spelaei</name>
    <dbReference type="NCBI Taxonomy" id="1036679"/>
    <lineage>
        <taxon>Archaea</taxon>
        <taxon>Methanobacteriati</taxon>
        <taxon>Methanobacteriota</taxon>
        <taxon>Stenosarchaea group</taxon>
        <taxon>Methanomicrobia</taxon>
        <taxon>Methanosarcinales</taxon>
        <taxon>Methanosarcinaceae</taxon>
        <taxon>Methanosarcina</taxon>
    </lineage>
</organism>
<feature type="transmembrane region" description="Helical" evidence="1">
    <location>
        <begin position="179"/>
        <end position="200"/>
    </location>
</feature>
<feature type="transmembrane region" description="Helical" evidence="1">
    <location>
        <begin position="273"/>
        <end position="292"/>
    </location>
</feature>
<name>A0A2A2HNB9_9EURY</name>
<sequence length="298" mass="32911">MEWSIKNILVVAQKEFADNLLSLRFISLVSVFAIILFSFSYRASVKGINIFETGFIDVTQIIAVFLPLLGISLGFDSIVKEKKSASLNVLLTHPLYRDNIITGKILGGMITLVLVVFIAVMVSVGTILLVSGTQVAFTELNRVLVFTALTYLYLSIFLLLGIFTSIISKNAINSLGNGICAWLILCVVFGGFIMMISSTVTDQSVFELGNNENVLEVNAQLQKLTPVHYYSELVMGHPSMSWGGFSRANPDAIILFNTSSTLGQWVEEYWTDVLILVLMPLILLIMSFVAFLKQDISN</sequence>
<comment type="caution">
    <text evidence="2">The sequence shown here is derived from an EMBL/GenBank/DDBJ whole genome shotgun (WGS) entry which is preliminary data.</text>
</comment>
<dbReference type="Pfam" id="PF12679">
    <property type="entry name" value="ABC2_membrane_2"/>
    <property type="match status" value="1"/>
</dbReference>
<gene>
    <name evidence="2" type="ORF">ASJ81_12040</name>
</gene>
<reference evidence="2 3" key="1">
    <citation type="journal article" date="2017" name="BMC Genomics">
        <title>Genomic analysis of methanogenic archaea reveals a shift towards energy conservation.</title>
        <authorList>
            <person name="Gilmore S.P."/>
            <person name="Henske J.K."/>
            <person name="Sexton J.A."/>
            <person name="Solomon K.V."/>
            <person name="Seppala S."/>
            <person name="Yoo J.I."/>
            <person name="Huyett L.M."/>
            <person name="Pressman A."/>
            <person name="Cogan J.Z."/>
            <person name="Kivenson V."/>
            <person name="Peng X."/>
            <person name="Tan Y."/>
            <person name="Valentine D.L."/>
            <person name="O'Malley M.A."/>
        </authorList>
    </citation>
    <scope>NUCLEOTIDE SEQUENCE [LARGE SCALE GENOMIC DNA]</scope>
    <source>
        <strain evidence="2 3">MC-15</strain>
    </source>
</reference>
<dbReference type="GO" id="GO:0005886">
    <property type="term" value="C:plasma membrane"/>
    <property type="evidence" value="ECO:0007669"/>
    <property type="project" value="UniProtKB-SubCell"/>
</dbReference>